<dbReference type="InterPro" id="IPR058792">
    <property type="entry name" value="Beta-barrel_RND_2"/>
</dbReference>
<dbReference type="InterPro" id="IPR006143">
    <property type="entry name" value="RND_pump_MFP"/>
</dbReference>
<name>A0A077EGA0_9FLAO</name>
<dbReference type="PANTHER" id="PTHR30469">
    <property type="entry name" value="MULTIDRUG RESISTANCE PROTEIN MDTA"/>
    <property type="match status" value="1"/>
</dbReference>
<dbReference type="Pfam" id="PF25989">
    <property type="entry name" value="YknX_C"/>
    <property type="match status" value="1"/>
</dbReference>
<dbReference type="STRING" id="1338011.BD94_2717"/>
<proteinExistence type="inferred from homology"/>
<dbReference type="Gene3D" id="2.40.50.100">
    <property type="match status" value="1"/>
</dbReference>
<dbReference type="KEGG" id="eao:BD94_2717"/>
<dbReference type="HOGENOM" id="CLU_018816_1_2_10"/>
<dbReference type="EMBL" id="CP007547">
    <property type="protein sequence ID" value="AIL46492.1"/>
    <property type="molecule type" value="Genomic_DNA"/>
</dbReference>
<comment type="similarity">
    <text evidence="1">Belongs to the membrane fusion protein (MFP) (TC 8.A.1) family.</text>
</comment>
<dbReference type="AlphaFoldDB" id="A0A077EGA0"/>
<sequence>MKIGKTLLYILIAAGLLGGGAYIISQNQKETNKQTAIIASSNAEIPVNIVTASFEHVSADYSSNGTFAPLQNMQLSSEIGGKVTRVLVKEGDFVHAGQTVATIKKDALEVDHSTAQATYQNAVVDNQRYENAYKTGGVTKQQLDQSRLQLKNAKNSLDQAGIKIGDSNVKTLISGYINKKTVEPGAVVSIGTPLFEIVNVSKLKLQVTVNESEVAKLRVGDQIKIKASVYPDKEFSGRITFIAPLADASLNFPIEITVDNNPNNELRAGMYGTAVFSAKETGMQHAYMTLPKNAFVDGVSNNKVFVVQKDNTVKLTKVVGGRIFGDKIEIISGLNEGDRVVTSGQINLTDGTKISVIK</sequence>
<gene>
    <name evidence="5" type="ORF">BD94_2717</name>
</gene>
<dbReference type="Proteomes" id="UP000028933">
    <property type="component" value="Chromosome"/>
</dbReference>
<feature type="domain" description="YknX-like C-terminal permuted SH3-like" evidence="4">
    <location>
        <begin position="288"/>
        <end position="356"/>
    </location>
</feature>
<evidence type="ECO:0000259" key="2">
    <source>
        <dbReference type="Pfam" id="PF25917"/>
    </source>
</evidence>
<feature type="domain" description="CusB-like beta-barrel" evidence="3">
    <location>
        <begin position="205"/>
        <end position="279"/>
    </location>
</feature>
<dbReference type="InterPro" id="IPR058637">
    <property type="entry name" value="YknX-like_C"/>
</dbReference>
<accession>A0A077EGA0</accession>
<evidence type="ECO:0000313" key="5">
    <source>
        <dbReference type="EMBL" id="AIL46492.1"/>
    </source>
</evidence>
<dbReference type="SUPFAM" id="SSF111369">
    <property type="entry name" value="HlyD-like secretion proteins"/>
    <property type="match status" value="1"/>
</dbReference>
<evidence type="ECO:0000259" key="4">
    <source>
        <dbReference type="Pfam" id="PF25989"/>
    </source>
</evidence>
<dbReference type="eggNOG" id="COG0845">
    <property type="taxonomic scope" value="Bacteria"/>
</dbReference>
<evidence type="ECO:0000256" key="1">
    <source>
        <dbReference type="ARBA" id="ARBA00009477"/>
    </source>
</evidence>
<protein>
    <submittedName>
        <fullName evidence="5">Putative Co/Zn/Cd efflux system membrane fusion protein</fullName>
    </submittedName>
</protein>
<organism evidence="5 6">
    <name type="scientific">Elizabethkingia anophelis NUHP1</name>
    <dbReference type="NCBI Taxonomy" id="1338011"/>
    <lineage>
        <taxon>Bacteria</taxon>
        <taxon>Pseudomonadati</taxon>
        <taxon>Bacteroidota</taxon>
        <taxon>Flavobacteriia</taxon>
        <taxon>Flavobacteriales</taxon>
        <taxon>Weeksellaceae</taxon>
        <taxon>Elizabethkingia</taxon>
    </lineage>
</organism>
<dbReference type="GO" id="GO:0015562">
    <property type="term" value="F:efflux transmembrane transporter activity"/>
    <property type="evidence" value="ECO:0007669"/>
    <property type="project" value="TreeGrafter"/>
</dbReference>
<dbReference type="Pfam" id="PF25917">
    <property type="entry name" value="BSH_RND"/>
    <property type="match status" value="1"/>
</dbReference>
<dbReference type="InterPro" id="IPR058625">
    <property type="entry name" value="MdtA-like_BSH"/>
</dbReference>
<dbReference type="RefSeq" id="WP_029728176.1">
    <property type="nucleotide sequence ID" value="NZ_CP007547.1"/>
</dbReference>
<dbReference type="Gene3D" id="2.40.30.170">
    <property type="match status" value="1"/>
</dbReference>
<dbReference type="NCBIfam" id="TIGR01730">
    <property type="entry name" value="RND_mfp"/>
    <property type="match status" value="1"/>
</dbReference>
<evidence type="ECO:0000259" key="3">
    <source>
        <dbReference type="Pfam" id="PF25954"/>
    </source>
</evidence>
<reference evidence="5" key="2">
    <citation type="journal article" date="2015" name="Genome Biol. Evol.">
        <title>Complete Genome Sequence and Transcriptomic Analysis of the Novel Pathogen Elizabethkingia anophelis in Response to Oxidative Stress.</title>
        <authorList>
            <person name="Li Y."/>
            <person name="Liu Y."/>
            <person name="Chew S.C."/>
            <person name="Tay M."/>
            <person name="Salido M.M."/>
            <person name="Teo J."/>
            <person name="Lauro F.M."/>
            <person name="Givskov M."/>
            <person name="Yang L."/>
        </authorList>
    </citation>
    <scope>NUCLEOTIDE SEQUENCE</scope>
    <source>
        <strain evidence="5">NUHP1</strain>
    </source>
</reference>
<dbReference type="Gene3D" id="1.10.287.470">
    <property type="entry name" value="Helix hairpin bin"/>
    <property type="match status" value="1"/>
</dbReference>
<dbReference type="GO" id="GO:1990281">
    <property type="term" value="C:efflux pump complex"/>
    <property type="evidence" value="ECO:0007669"/>
    <property type="project" value="TreeGrafter"/>
</dbReference>
<dbReference type="Gene3D" id="2.40.420.20">
    <property type="match status" value="1"/>
</dbReference>
<evidence type="ECO:0000313" key="6">
    <source>
        <dbReference type="Proteomes" id="UP000028933"/>
    </source>
</evidence>
<dbReference type="Pfam" id="PF25954">
    <property type="entry name" value="Beta-barrel_RND_2"/>
    <property type="match status" value="1"/>
</dbReference>
<reference evidence="5" key="1">
    <citation type="journal article" date="2013" name="Lancet">
        <title>First case of E anophelis outbreak in an intensive-care unit.</title>
        <authorList>
            <person name="Teo J."/>
            <person name="Tan S.Y."/>
            <person name="Tay M."/>
            <person name="Ding Y."/>
            <person name="Kjelleberg S."/>
            <person name="Givskov M."/>
            <person name="Lin R.T."/>
            <person name="Yang L."/>
        </authorList>
    </citation>
    <scope>NUCLEOTIDE SEQUENCE [LARGE SCALE GENOMIC DNA]</scope>
    <source>
        <strain evidence="5">NUHP1</strain>
    </source>
</reference>
<feature type="domain" description="Multidrug resistance protein MdtA-like barrel-sandwich hybrid" evidence="2">
    <location>
        <begin position="74"/>
        <end position="198"/>
    </location>
</feature>